<name>A0A1H9J754_9HYPH</name>
<dbReference type="STRING" id="1855383.SAMN05216548_10831"/>
<dbReference type="EMBL" id="FOFG01000008">
    <property type="protein sequence ID" value="SEQ82861.1"/>
    <property type="molecule type" value="Genomic_DNA"/>
</dbReference>
<evidence type="ECO:0000256" key="1">
    <source>
        <dbReference type="SAM" id="Phobius"/>
    </source>
</evidence>
<reference evidence="2 3" key="1">
    <citation type="submission" date="2016-10" db="EMBL/GenBank/DDBJ databases">
        <authorList>
            <person name="de Groot N.N."/>
        </authorList>
    </citation>
    <scope>NUCLEOTIDE SEQUENCE [LARGE SCALE GENOMIC DNA]</scope>
    <source>
        <strain evidence="2 3">A52C2</strain>
    </source>
</reference>
<feature type="transmembrane region" description="Helical" evidence="1">
    <location>
        <begin position="12"/>
        <end position="31"/>
    </location>
</feature>
<accession>A0A1H9J754</accession>
<gene>
    <name evidence="2" type="ORF">SAMN05216548_10831</name>
</gene>
<keyword evidence="3" id="KW-1185">Reference proteome</keyword>
<dbReference type="Proteomes" id="UP000199647">
    <property type="component" value="Unassembled WGS sequence"/>
</dbReference>
<evidence type="ECO:0000313" key="2">
    <source>
        <dbReference type="EMBL" id="SEQ82861.1"/>
    </source>
</evidence>
<keyword evidence="1" id="KW-0812">Transmembrane</keyword>
<sequence length="32" mass="3335">MTWLIREACSFVAVAVLMGSLVVWAGLLGGIA</sequence>
<evidence type="ECO:0000313" key="3">
    <source>
        <dbReference type="Proteomes" id="UP000199647"/>
    </source>
</evidence>
<dbReference type="AlphaFoldDB" id="A0A1H9J754"/>
<proteinExistence type="predicted"/>
<keyword evidence="1" id="KW-0472">Membrane</keyword>
<keyword evidence="1" id="KW-1133">Transmembrane helix</keyword>
<organism evidence="2 3">
    <name type="scientific">Faunimonas pinastri</name>
    <dbReference type="NCBI Taxonomy" id="1855383"/>
    <lineage>
        <taxon>Bacteria</taxon>
        <taxon>Pseudomonadati</taxon>
        <taxon>Pseudomonadota</taxon>
        <taxon>Alphaproteobacteria</taxon>
        <taxon>Hyphomicrobiales</taxon>
        <taxon>Afifellaceae</taxon>
        <taxon>Faunimonas</taxon>
    </lineage>
</organism>
<protein>
    <submittedName>
        <fullName evidence="2">Uncharacterized protein</fullName>
    </submittedName>
</protein>